<dbReference type="Proteomes" id="UP000565711">
    <property type="component" value="Unassembled WGS sequence"/>
</dbReference>
<evidence type="ECO:0000256" key="3">
    <source>
        <dbReference type="ARBA" id="ARBA00022723"/>
    </source>
</evidence>
<comment type="function">
    <text evidence="6">Toxic component of a toxin-antitoxin (TA) system. An RNase.</text>
</comment>
<organism evidence="8 9">
    <name type="scientific">Nocardia vermiculata</name>
    <dbReference type="NCBI Taxonomy" id="257274"/>
    <lineage>
        <taxon>Bacteria</taxon>
        <taxon>Bacillati</taxon>
        <taxon>Actinomycetota</taxon>
        <taxon>Actinomycetes</taxon>
        <taxon>Mycobacteriales</taxon>
        <taxon>Nocardiaceae</taxon>
        <taxon>Nocardia</taxon>
    </lineage>
</organism>
<protein>
    <recommendedName>
        <fullName evidence="6">Ribonuclease VapC</fullName>
        <shortName evidence="6">RNase VapC</shortName>
        <ecNumber evidence="6">3.1.-.-</ecNumber>
    </recommendedName>
    <alternativeName>
        <fullName evidence="6">Toxin VapC</fullName>
    </alternativeName>
</protein>
<dbReference type="InterPro" id="IPR029060">
    <property type="entry name" value="PIN-like_dom_sf"/>
</dbReference>
<keyword evidence="5 6" id="KW-0460">Magnesium</keyword>
<dbReference type="InterPro" id="IPR022907">
    <property type="entry name" value="VapC_family"/>
</dbReference>
<dbReference type="InterPro" id="IPR002716">
    <property type="entry name" value="PIN_dom"/>
</dbReference>
<comment type="caution">
    <text evidence="8">The sequence shown here is derived from an EMBL/GenBank/DDBJ whole genome shotgun (WGS) entry which is preliminary data.</text>
</comment>
<dbReference type="GO" id="GO:0090729">
    <property type="term" value="F:toxin activity"/>
    <property type="evidence" value="ECO:0007669"/>
    <property type="project" value="UniProtKB-KW"/>
</dbReference>
<evidence type="ECO:0000256" key="5">
    <source>
        <dbReference type="ARBA" id="ARBA00022842"/>
    </source>
</evidence>
<dbReference type="EMBL" id="JAAXOP010000019">
    <property type="protein sequence ID" value="NKY53683.1"/>
    <property type="molecule type" value="Genomic_DNA"/>
</dbReference>
<feature type="binding site" evidence="6">
    <location>
        <position position="97"/>
    </location>
    <ligand>
        <name>Mg(2+)</name>
        <dbReference type="ChEBI" id="CHEBI:18420"/>
    </ligand>
</feature>
<keyword evidence="9" id="KW-1185">Reference proteome</keyword>
<keyword evidence="6" id="KW-0800">Toxin</keyword>
<sequence>MIVVDANVMVMALSSPSAQGDAARAAMLADDDWIAPGHMPLEVLRTLHKALVGKRLATTDAEAAFRALTAMQIEYIGTDNPLLQSIWAMRHNVSVYDAAYLTVAATHDAPLITFDARLAKAAHQVTPTIRVTLL</sequence>
<name>A0A846Y357_9NOCA</name>
<evidence type="ECO:0000256" key="4">
    <source>
        <dbReference type="ARBA" id="ARBA00022801"/>
    </source>
</evidence>
<evidence type="ECO:0000256" key="2">
    <source>
        <dbReference type="ARBA" id="ARBA00022722"/>
    </source>
</evidence>
<keyword evidence="2 6" id="KW-0540">Nuclease</keyword>
<evidence type="ECO:0000313" key="9">
    <source>
        <dbReference type="Proteomes" id="UP000565711"/>
    </source>
</evidence>
<gene>
    <name evidence="6" type="primary">vapC</name>
    <name evidence="8" type="ORF">HGA08_26150</name>
</gene>
<keyword evidence="3 6" id="KW-0479">Metal-binding</keyword>
<dbReference type="GO" id="GO:0000287">
    <property type="term" value="F:magnesium ion binding"/>
    <property type="evidence" value="ECO:0007669"/>
    <property type="project" value="UniProtKB-UniRule"/>
</dbReference>
<evidence type="ECO:0000256" key="1">
    <source>
        <dbReference type="ARBA" id="ARBA00022649"/>
    </source>
</evidence>
<comment type="cofactor">
    <cofactor evidence="6">
        <name>Mg(2+)</name>
        <dbReference type="ChEBI" id="CHEBI:18420"/>
    </cofactor>
</comment>
<comment type="similarity">
    <text evidence="6">Belongs to the PINc/VapC protein family.</text>
</comment>
<evidence type="ECO:0000256" key="6">
    <source>
        <dbReference type="HAMAP-Rule" id="MF_00265"/>
    </source>
</evidence>
<dbReference type="SUPFAM" id="SSF88723">
    <property type="entry name" value="PIN domain-like"/>
    <property type="match status" value="1"/>
</dbReference>
<dbReference type="AlphaFoldDB" id="A0A846Y357"/>
<keyword evidence="1 6" id="KW-1277">Toxin-antitoxin system</keyword>
<dbReference type="RefSeq" id="WP_067877420.1">
    <property type="nucleotide sequence ID" value="NZ_JAAXOP010000019.1"/>
</dbReference>
<dbReference type="PANTHER" id="PTHR35901:SF1">
    <property type="entry name" value="EXONUCLEASE VAPC9"/>
    <property type="match status" value="1"/>
</dbReference>
<dbReference type="Gene3D" id="3.40.50.1010">
    <property type="entry name" value="5'-nuclease"/>
    <property type="match status" value="1"/>
</dbReference>
<evidence type="ECO:0000259" key="7">
    <source>
        <dbReference type="Pfam" id="PF01850"/>
    </source>
</evidence>
<accession>A0A846Y357</accession>
<proteinExistence type="inferred from homology"/>
<dbReference type="GO" id="GO:0004540">
    <property type="term" value="F:RNA nuclease activity"/>
    <property type="evidence" value="ECO:0007669"/>
    <property type="project" value="InterPro"/>
</dbReference>
<dbReference type="InterPro" id="IPR051619">
    <property type="entry name" value="TypeII_TA_RNase_PINc/VapC"/>
</dbReference>
<feature type="domain" description="PIN" evidence="7">
    <location>
        <begin position="2"/>
        <end position="122"/>
    </location>
</feature>
<dbReference type="PANTHER" id="PTHR35901">
    <property type="entry name" value="RIBONUCLEASE VAPC3"/>
    <property type="match status" value="1"/>
</dbReference>
<dbReference type="EC" id="3.1.-.-" evidence="6"/>
<feature type="binding site" evidence="6">
    <location>
        <position position="5"/>
    </location>
    <ligand>
        <name>Mg(2+)</name>
        <dbReference type="ChEBI" id="CHEBI:18420"/>
    </ligand>
</feature>
<dbReference type="InterPro" id="IPR044153">
    <property type="entry name" value="PIN_Pae0151-like"/>
</dbReference>
<evidence type="ECO:0000313" key="8">
    <source>
        <dbReference type="EMBL" id="NKY53683.1"/>
    </source>
</evidence>
<dbReference type="HAMAP" id="MF_00265">
    <property type="entry name" value="VapC_Nob1"/>
    <property type="match status" value="1"/>
</dbReference>
<dbReference type="Pfam" id="PF01850">
    <property type="entry name" value="PIN"/>
    <property type="match status" value="1"/>
</dbReference>
<dbReference type="GO" id="GO:0016787">
    <property type="term" value="F:hydrolase activity"/>
    <property type="evidence" value="ECO:0007669"/>
    <property type="project" value="UniProtKB-KW"/>
</dbReference>
<dbReference type="CDD" id="cd09873">
    <property type="entry name" value="PIN_Pae0151-like"/>
    <property type="match status" value="1"/>
</dbReference>
<reference evidence="8 9" key="1">
    <citation type="submission" date="2020-04" db="EMBL/GenBank/DDBJ databases">
        <title>MicrobeNet Type strains.</title>
        <authorList>
            <person name="Nicholson A.C."/>
        </authorList>
    </citation>
    <scope>NUCLEOTIDE SEQUENCE [LARGE SCALE GENOMIC DNA]</scope>
    <source>
        <strain evidence="8 9">JCM 12354</strain>
    </source>
</reference>
<keyword evidence="4 6" id="KW-0378">Hydrolase</keyword>